<feature type="coiled-coil region" evidence="5">
    <location>
        <begin position="1058"/>
        <end position="1104"/>
    </location>
</feature>
<proteinExistence type="predicted"/>
<dbReference type="Gene3D" id="1.20.5.190">
    <property type="match status" value="1"/>
</dbReference>
<comment type="caution">
    <text evidence="9">The sequence shown here is derived from an EMBL/GenBank/DDBJ whole genome shotgun (WGS) entry which is preliminary data.</text>
</comment>
<dbReference type="EMBL" id="JARBJD010000176">
    <property type="protein sequence ID" value="KAK2948442.1"/>
    <property type="molecule type" value="Genomic_DNA"/>
</dbReference>
<evidence type="ECO:0000256" key="1">
    <source>
        <dbReference type="ARBA" id="ARBA00004141"/>
    </source>
</evidence>
<evidence type="ECO:0000256" key="4">
    <source>
        <dbReference type="ARBA" id="ARBA00023136"/>
    </source>
</evidence>
<name>A0ABQ9X875_9EUKA</name>
<evidence type="ECO:0000313" key="10">
    <source>
        <dbReference type="Proteomes" id="UP001281761"/>
    </source>
</evidence>
<dbReference type="PROSITE" id="PS50096">
    <property type="entry name" value="IQ"/>
    <property type="match status" value="2"/>
</dbReference>
<evidence type="ECO:0000256" key="7">
    <source>
        <dbReference type="SAM" id="Phobius"/>
    </source>
</evidence>
<evidence type="ECO:0000256" key="3">
    <source>
        <dbReference type="ARBA" id="ARBA00022989"/>
    </source>
</evidence>
<sequence>MAQTDNLISSFCTYRSSDESSGKTYWITVNDRSIYITSDALSKTRIVDILLESIKDIILTEDESEIGIIAQNQISYFKGSNNTITAQWKKLIAQAWQHALTIASSESKAREKAALFLQKVWRGVVVRRRIRPIIDLHIKQYRAAVIIQRAFRRYIQRKRLEKMSGAQKGKVYSLMDLIKLHEASQPIEIVDYILVFENTKHPSFKEKEKKILEEAAKKKAKEEENRRQTRYQAPARTSVSKGVDLPDDLEFDANKSAGDLVDDEIAQIRLEQSRKRREHQQTRKIEKAVKEAEMAEVAQTEDDDDVNEVALFSKSKQRTGKEIEKVKQLIMTKLADRRIAFDEQKSVDGKNILLRISATFEALCAEAERLHIKKVLKEEFVTNEDDTGIIEFTVQHRNDFAGIDRPNVFFYPSERKRLAWSLLTSIEVTNDDKFGDIRFGDSLIPRAIEKGYALKIIPIHSQRHLKQLKSVWKWYKFGLGTPLNAIASYFGERVAAQFAFNEYLIKSLSILALVGIVIFVLDQVDRTGTARAIAQLVDVIVIFVWTSIFDRLWRRKNARRLYDTNSLKPTEPDMIRPAFIGKMQFSDITGHTERVYPTRLKVCRTVVSWIVSVIFLALSIAGQWATVFYETDLVNAFHVPADAEAVLFLVRCVPGLINGVLQMVLWSLYGRVAMWLTEFENHKRSEMHESWYAMKMVVFLLVNSSFSFFFIMFRTDLGKVSNEDELFKQLTLRANILLILQFLKRELGHTVIGNLIGSVPVWRRRAQTRRYERKKKALRSLEQEVESKKLGIDVMVLREAEKNLDDDQSRFNTPTPGLDLMSQDPYRQTQSRLSTMETADDVRGRKGKKGKKKKVRQSTKMTVVPRELMLELREKRREFKEFENEYNKRMSEVEFELSKGKYDYVQQYLDKLNYILQIAFFTPISPLSSLVALISGVLDTLSARYKLLNTKQRPIPSTRPNTSWMETSITTIIWASIPITTLELYYCFRAKLTDLFTGGYTPTTPDDAAFVFFIQLLAALALENLFLAVRAVIVLSVSAVPRVVRRSIKKDEKMQEDMLSLVKENDKKERERKQFKADMEEFYRKQEERKKKQILDIHRELKKKKRP</sequence>
<keyword evidence="10" id="KW-1185">Reference proteome</keyword>
<feature type="transmembrane region" description="Helical" evidence="7">
    <location>
        <begin position="606"/>
        <end position="625"/>
    </location>
</feature>
<protein>
    <submittedName>
        <fullName evidence="9">Transmembrane protein 16H</fullName>
    </submittedName>
</protein>
<dbReference type="SUPFAM" id="SSF52540">
    <property type="entry name" value="P-loop containing nucleoside triphosphate hydrolases"/>
    <property type="match status" value="1"/>
</dbReference>
<dbReference type="InterPro" id="IPR007632">
    <property type="entry name" value="Anoctamin"/>
</dbReference>
<gene>
    <name evidence="9" type="ORF">BLNAU_16607</name>
</gene>
<evidence type="ECO:0000313" key="9">
    <source>
        <dbReference type="EMBL" id="KAK2948442.1"/>
    </source>
</evidence>
<feature type="domain" description="Anoctamin transmembrane" evidence="8">
    <location>
        <begin position="486"/>
        <end position="1050"/>
    </location>
</feature>
<dbReference type="PANTHER" id="PTHR12308">
    <property type="entry name" value="ANOCTAMIN"/>
    <property type="match status" value="1"/>
</dbReference>
<evidence type="ECO:0000256" key="5">
    <source>
        <dbReference type="SAM" id="Coils"/>
    </source>
</evidence>
<keyword evidence="5" id="KW-0175">Coiled coil</keyword>
<comment type="subcellular location">
    <subcellularLocation>
        <location evidence="1">Membrane</location>
        <topology evidence="1">Multi-pass membrane protein</topology>
    </subcellularLocation>
</comment>
<dbReference type="Pfam" id="PF04547">
    <property type="entry name" value="Anoctamin"/>
    <property type="match status" value="1"/>
</dbReference>
<keyword evidence="4 7" id="KW-0472">Membrane</keyword>
<feature type="transmembrane region" description="Helical" evidence="7">
    <location>
        <begin position="503"/>
        <end position="521"/>
    </location>
</feature>
<dbReference type="InterPro" id="IPR049452">
    <property type="entry name" value="Anoctamin_TM"/>
</dbReference>
<accession>A0ABQ9X875</accession>
<feature type="compositionally biased region" description="Basic and acidic residues" evidence="6">
    <location>
        <begin position="217"/>
        <end position="227"/>
    </location>
</feature>
<dbReference type="SMART" id="SM00015">
    <property type="entry name" value="IQ"/>
    <property type="match status" value="2"/>
</dbReference>
<dbReference type="Pfam" id="PF00612">
    <property type="entry name" value="IQ"/>
    <property type="match status" value="2"/>
</dbReference>
<feature type="compositionally biased region" description="Basic residues" evidence="6">
    <location>
        <begin position="845"/>
        <end position="857"/>
    </location>
</feature>
<reference evidence="9 10" key="1">
    <citation type="journal article" date="2022" name="bioRxiv">
        <title>Genomics of Preaxostyla Flagellates Illuminates Evolutionary Transitions and the Path Towards Mitochondrial Loss.</title>
        <authorList>
            <person name="Novak L.V.F."/>
            <person name="Treitli S.C."/>
            <person name="Pyrih J."/>
            <person name="Halakuc P."/>
            <person name="Pipaliya S.V."/>
            <person name="Vacek V."/>
            <person name="Brzon O."/>
            <person name="Soukal P."/>
            <person name="Eme L."/>
            <person name="Dacks J.B."/>
            <person name="Karnkowska A."/>
            <person name="Elias M."/>
            <person name="Hampl V."/>
        </authorList>
    </citation>
    <scope>NUCLEOTIDE SEQUENCE [LARGE SCALE GENOMIC DNA]</scope>
    <source>
        <strain evidence="9">NAU3</strain>
        <tissue evidence="9">Gut</tissue>
    </source>
</reference>
<feature type="region of interest" description="Disordered" evidence="6">
    <location>
        <begin position="217"/>
        <end position="244"/>
    </location>
</feature>
<feature type="transmembrane region" description="Helical" evidence="7">
    <location>
        <begin position="1008"/>
        <end position="1040"/>
    </location>
</feature>
<feature type="region of interest" description="Disordered" evidence="6">
    <location>
        <begin position="805"/>
        <end position="858"/>
    </location>
</feature>
<feature type="compositionally biased region" description="Polar residues" evidence="6">
    <location>
        <begin position="825"/>
        <end position="837"/>
    </location>
</feature>
<organism evidence="9 10">
    <name type="scientific">Blattamonas nauphoetae</name>
    <dbReference type="NCBI Taxonomy" id="2049346"/>
    <lineage>
        <taxon>Eukaryota</taxon>
        <taxon>Metamonada</taxon>
        <taxon>Preaxostyla</taxon>
        <taxon>Oxymonadida</taxon>
        <taxon>Blattamonas</taxon>
    </lineage>
</organism>
<keyword evidence="2 7" id="KW-0812">Transmembrane</keyword>
<keyword evidence="3 7" id="KW-1133">Transmembrane helix</keyword>
<feature type="transmembrane region" description="Helical" evidence="7">
    <location>
        <begin position="645"/>
        <end position="669"/>
    </location>
</feature>
<evidence type="ECO:0000256" key="2">
    <source>
        <dbReference type="ARBA" id="ARBA00022692"/>
    </source>
</evidence>
<evidence type="ECO:0000259" key="8">
    <source>
        <dbReference type="Pfam" id="PF04547"/>
    </source>
</evidence>
<dbReference type="InterPro" id="IPR027417">
    <property type="entry name" value="P-loop_NTPase"/>
</dbReference>
<feature type="coiled-coil region" evidence="5">
    <location>
        <begin position="764"/>
        <end position="791"/>
    </location>
</feature>
<dbReference type="Proteomes" id="UP001281761">
    <property type="component" value="Unassembled WGS sequence"/>
</dbReference>
<evidence type="ECO:0000256" key="6">
    <source>
        <dbReference type="SAM" id="MobiDB-lite"/>
    </source>
</evidence>
<dbReference type="InterPro" id="IPR000048">
    <property type="entry name" value="IQ_motif_EF-hand-BS"/>
</dbReference>
<feature type="transmembrane region" description="Helical" evidence="7">
    <location>
        <begin position="690"/>
        <end position="713"/>
    </location>
</feature>
<dbReference type="PANTHER" id="PTHR12308:SF51">
    <property type="entry name" value="ANOCTAMIN-8"/>
    <property type="match status" value="1"/>
</dbReference>